<evidence type="ECO:0000256" key="3">
    <source>
        <dbReference type="ARBA" id="ARBA00020984"/>
    </source>
</evidence>
<dbReference type="EMBL" id="MU151057">
    <property type="protein sequence ID" value="KAF9454032.1"/>
    <property type="molecule type" value="Genomic_DNA"/>
</dbReference>
<dbReference type="Proteomes" id="UP000807342">
    <property type="component" value="Unassembled WGS sequence"/>
</dbReference>
<evidence type="ECO:0000256" key="5">
    <source>
        <dbReference type="ARBA" id="ARBA00022927"/>
    </source>
</evidence>
<evidence type="ECO:0000256" key="6">
    <source>
        <dbReference type="ARBA" id="ARBA00023034"/>
    </source>
</evidence>
<evidence type="ECO:0000256" key="2">
    <source>
        <dbReference type="ARBA" id="ARBA00005831"/>
    </source>
</evidence>
<keyword evidence="7" id="KW-0472">Membrane</keyword>
<keyword evidence="6" id="KW-0333">Golgi apparatus</keyword>
<evidence type="ECO:0000256" key="8">
    <source>
        <dbReference type="ARBA" id="ARBA00031345"/>
    </source>
</evidence>
<evidence type="ECO:0000313" key="11">
    <source>
        <dbReference type="Proteomes" id="UP000807342"/>
    </source>
</evidence>
<organism evidence="10 11">
    <name type="scientific">Macrolepiota fuliginosa MF-IS2</name>
    <dbReference type="NCBI Taxonomy" id="1400762"/>
    <lineage>
        <taxon>Eukaryota</taxon>
        <taxon>Fungi</taxon>
        <taxon>Dikarya</taxon>
        <taxon>Basidiomycota</taxon>
        <taxon>Agaricomycotina</taxon>
        <taxon>Agaricomycetes</taxon>
        <taxon>Agaricomycetidae</taxon>
        <taxon>Agaricales</taxon>
        <taxon>Agaricineae</taxon>
        <taxon>Agaricaceae</taxon>
        <taxon>Macrolepiota</taxon>
    </lineage>
</organism>
<dbReference type="GO" id="GO:0006886">
    <property type="term" value="P:intracellular protein transport"/>
    <property type="evidence" value="ECO:0007669"/>
    <property type="project" value="InterPro"/>
</dbReference>
<dbReference type="GO" id="GO:0017119">
    <property type="term" value="C:Golgi transport complex"/>
    <property type="evidence" value="ECO:0007669"/>
    <property type="project" value="InterPro"/>
</dbReference>
<keyword evidence="11" id="KW-1185">Reference proteome</keyword>
<comment type="caution">
    <text evidence="10">The sequence shown here is derived from an EMBL/GenBank/DDBJ whole genome shotgun (WGS) entry which is preliminary data.</text>
</comment>
<proteinExistence type="inferred from homology"/>
<evidence type="ECO:0000256" key="7">
    <source>
        <dbReference type="ARBA" id="ARBA00023136"/>
    </source>
</evidence>
<protein>
    <recommendedName>
        <fullName evidence="3">Conserved oligomeric Golgi complex subunit 7</fullName>
    </recommendedName>
    <alternativeName>
        <fullName evidence="8">Component of oligomeric Golgi complex 7</fullName>
    </alternativeName>
</protein>
<feature type="region of interest" description="Disordered" evidence="9">
    <location>
        <begin position="95"/>
        <end position="118"/>
    </location>
</feature>
<keyword evidence="4" id="KW-0813">Transport</keyword>
<evidence type="ECO:0000313" key="10">
    <source>
        <dbReference type="EMBL" id="KAF9454032.1"/>
    </source>
</evidence>
<keyword evidence="5" id="KW-0653">Protein transport</keyword>
<evidence type="ECO:0000256" key="9">
    <source>
        <dbReference type="SAM" id="MobiDB-lite"/>
    </source>
</evidence>
<dbReference type="AlphaFoldDB" id="A0A9P5XP88"/>
<dbReference type="PANTHER" id="PTHR21443">
    <property type="entry name" value="CONSERVED OLIGOMERIC GOLGI COMPLEX COMPONENT 7"/>
    <property type="match status" value="1"/>
</dbReference>
<gene>
    <name evidence="10" type="ORF">P691DRAFT_798945</name>
</gene>
<dbReference type="GO" id="GO:0000139">
    <property type="term" value="C:Golgi membrane"/>
    <property type="evidence" value="ECO:0007669"/>
    <property type="project" value="UniProtKB-SubCell"/>
</dbReference>
<dbReference type="InterPro" id="IPR019335">
    <property type="entry name" value="COG7"/>
</dbReference>
<dbReference type="Pfam" id="PF10191">
    <property type="entry name" value="COG7"/>
    <property type="match status" value="2"/>
</dbReference>
<reference evidence="10" key="1">
    <citation type="submission" date="2020-11" db="EMBL/GenBank/DDBJ databases">
        <authorList>
            <consortium name="DOE Joint Genome Institute"/>
            <person name="Ahrendt S."/>
            <person name="Riley R."/>
            <person name="Andreopoulos W."/>
            <person name="Labutti K."/>
            <person name="Pangilinan J."/>
            <person name="Ruiz-Duenas F.J."/>
            <person name="Barrasa J.M."/>
            <person name="Sanchez-Garcia M."/>
            <person name="Camarero S."/>
            <person name="Miyauchi S."/>
            <person name="Serrano A."/>
            <person name="Linde D."/>
            <person name="Babiker R."/>
            <person name="Drula E."/>
            <person name="Ayuso-Fernandez I."/>
            <person name="Pacheco R."/>
            <person name="Padilla G."/>
            <person name="Ferreira P."/>
            <person name="Barriuso J."/>
            <person name="Kellner H."/>
            <person name="Castanera R."/>
            <person name="Alfaro M."/>
            <person name="Ramirez L."/>
            <person name="Pisabarro A.G."/>
            <person name="Kuo A."/>
            <person name="Tritt A."/>
            <person name="Lipzen A."/>
            <person name="He G."/>
            <person name="Yan M."/>
            <person name="Ng V."/>
            <person name="Cullen D."/>
            <person name="Martin F."/>
            <person name="Rosso M.-N."/>
            <person name="Henrissat B."/>
            <person name="Hibbett D."/>
            <person name="Martinez A.T."/>
            <person name="Grigoriev I.V."/>
        </authorList>
    </citation>
    <scope>NUCLEOTIDE SEQUENCE</scope>
    <source>
        <strain evidence="10">MF-IS2</strain>
    </source>
</reference>
<comment type="similarity">
    <text evidence="2">Belongs to the COG7 family.</text>
</comment>
<evidence type="ECO:0000256" key="1">
    <source>
        <dbReference type="ARBA" id="ARBA00004395"/>
    </source>
</evidence>
<name>A0A9P5XP88_9AGAR</name>
<sequence length="1134" mass="126832">MDAGIPKLLESHFGPESDPIDISQFVQRAGEERNAAVEALERQWAALSEEKKTGLANECRQDTHAYVKSALQHTWNNPSLSSFLLKEHERMTVMLSPRQSKSGRSVRRAHFPPPDTLPPEVGVLHKSLNDIKLSSWTPCYVSRLSQHAFLSSQTLHDLCKAIPCTPYAAKIAKLVDHLEATSKPTVSVQKAPKSLSETVLSSLCFRINEPYWMLHRGNCEHFIVIEQIRALHPSDPRSGYPLTLHQTPQILDISDAIISFVMSTSTTQVVDSIEQYDDVVSWINDTILFPDDIDDLSAANLIQLDQQITQLLTNLDIASEDSSTQLEHIIGDVSRGIPRLAYDLHFMKDGALALQSNLTDVLHETRVSVPPATDTVLQHLHDLDLIKSRMESAREVLREAESWSTLELEVTSLIAEKNYAKAAERLSEASKSMVVFQNTAEYDPRRNLMVNLQNQLEASLSSALVSAINAQDVANCKAYFTIFSVIQRESEFRNYYYAARRSSVVGLWQSARLSDCDELAIDQELRQQFTEFLSKFYNSFSSVLNLERTPICSIFPDPHATLSSFIASTLSALQPTYPQRLSSLVSKKNESSLTDLITALRLTEDFAVSIDKIMEKVKFAMSAPLPRRPSNADTHTHVRRRSSRMSISWRPGQIRSVSGSSGAIPVLSQALEVMEWEQELFQPFLDFQIDYGSLEKRFLEHSLAEIATSDTREMGEIDRPRLLRERAVDIFGLAEGSMGRCNAFTHGYGAVGLVWALDSFFKSFMELWTTNLQTEMSQSTSTGRTPVGDEDLADMDYTAHDWSNIQLYLHFLSSARTVSERLSGFETKLRSYLVQTASQFSIARNDPINFSIGPARGENQLLEQSTLNSTELQTLLESVENDPMHNRSGQYPQQLLEPLLVNARRSLSLFAQTCQATLQKTILSPLRRHLGAYSSLTMWSGDGDARSRSSTDGYELKVPAFSLPPSETMQKVAEGLLNLPRLFEVYADDDALSFSLPTLPHLDFEMLKGFTEPLAPEGVPAPTGGHVRRASMSFATKTSVVDPEAVSSAWLISLGHTFLDYIIREVLPTISSLSLAGGAQLASDLEYLTNIALEKWRLCVEMDGEDIKKKLKEKENTDLILVEVARLRGLGTYT</sequence>
<dbReference type="OrthoDB" id="249612at2759"/>
<evidence type="ECO:0000256" key="4">
    <source>
        <dbReference type="ARBA" id="ARBA00022448"/>
    </source>
</evidence>
<dbReference type="GO" id="GO:0007030">
    <property type="term" value="P:Golgi organization"/>
    <property type="evidence" value="ECO:0007669"/>
    <property type="project" value="TreeGrafter"/>
</dbReference>
<dbReference type="GO" id="GO:0006890">
    <property type="term" value="P:retrograde vesicle-mediated transport, Golgi to endoplasmic reticulum"/>
    <property type="evidence" value="ECO:0007669"/>
    <property type="project" value="TreeGrafter"/>
</dbReference>
<dbReference type="InterPro" id="IPR022042">
    <property type="entry name" value="snRNA-activating_su3"/>
</dbReference>
<comment type="subcellular location">
    <subcellularLocation>
        <location evidence="1">Golgi apparatus membrane</location>
        <topology evidence="1">Peripheral membrane protein</topology>
    </subcellularLocation>
</comment>
<dbReference type="PANTHER" id="PTHR21443:SF0">
    <property type="entry name" value="CONSERVED OLIGOMERIC GOLGI COMPLEX SUBUNIT 7"/>
    <property type="match status" value="1"/>
</dbReference>
<accession>A0A9P5XP88</accession>
<dbReference type="Pfam" id="PF12251">
    <property type="entry name" value="SNAPC3"/>
    <property type="match status" value="1"/>
</dbReference>